<sequence length="871" mass="95453">MTLAPPESVVPEDLPVQFQAAVKKYVQGKGKTKKTRPKKQPRLTPEHVAATTSAAPDMEAILRCTWALQEPLNLEALPSTTLVNVMSATMTCLFETHQAIPLASLVGAKDGDVAIPPRTTIQAANGHPIYRVLLGIARRCVSMVWCRPDAETTFSDLMTMLMTWIEADATTWAWLLAFIGTHATRPLLEHTLRTISTQGAQTSPSLLANLTNFLVPTYPLYVAPAVFAVVAAASDEHLCLLCSVLRECPQLVLACDGHLSTVPLDTLRRRLASADVRRQLLEVCTARAAELVQTPIHTIFALESLGAECPFHAEYLAYLPTNVSFFQRTIESLAHLVTTLPASDAPSSFHVYFWPLVARHGSAAQIREVCSALLHLPNGLARCELLLPHLPPVSIASLLDLLASQLSAAHPHQTQRALRGLIALVPPSADVEVPTAHSIAGQLDALAAWKASSGVAHWHAVLAQARSADRATSDLALSVLESLPYPTLEDPIWQYTCVYSLLQLFFRRLGEQQPLASLTRVLSRIIAGGGGVAAYPASVATTFTCLFVDAVLSAHAPTTISHHVPQELNFFQPDDRPVSDAGHVFRKLSAANTLRPYDPFPTPCGSKDASSEVSTSVLAQLQLGRAKWVDAALPAPSTYDAMLQGLYKEKMAAAVACCAEAKALLLATQPDWSGLVDLLVERMLPVAVFMPADEQYRDVLPERTNFDVDLRMEQWLLHYPFVVSLLECIVAYGPPHAVLRCLPLLKSLLVVLINYWHARRHQRLDDVQDDGTPPHLHMSHMLAVTLEVMAVIAQTQWIPEPLQGCGTLFPLLTPLDIRSILHALWLYLSDHPPTRHARENGNMEYYLMPLQHAVHRNMAAIGPLYAQFALH</sequence>
<organism evidence="3 4">
    <name type="scientific">Saprolegnia parasitica (strain CBS 223.65)</name>
    <dbReference type="NCBI Taxonomy" id="695850"/>
    <lineage>
        <taxon>Eukaryota</taxon>
        <taxon>Sar</taxon>
        <taxon>Stramenopiles</taxon>
        <taxon>Oomycota</taxon>
        <taxon>Saprolegniomycetes</taxon>
        <taxon>Saprolegniales</taxon>
        <taxon>Saprolegniaceae</taxon>
        <taxon>Saprolegnia</taxon>
    </lineage>
</organism>
<evidence type="ECO:0000259" key="2">
    <source>
        <dbReference type="Pfam" id="PF14838"/>
    </source>
</evidence>
<dbReference type="RefSeq" id="XP_012205550.1">
    <property type="nucleotide sequence ID" value="XM_012350160.1"/>
</dbReference>
<protein>
    <recommendedName>
        <fullName evidence="2">Integrator complex subunit 5 C-terminal domain-containing protein</fullName>
    </recommendedName>
</protein>
<dbReference type="GO" id="GO:0032039">
    <property type="term" value="C:integrator complex"/>
    <property type="evidence" value="ECO:0007669"/>
    <property type="project" value="InterPro"/>
</dbReference>
<dbReference type="EMBL" id="KK583250">
    <property type="protein sequence ID" value="KDO23732.1"/>
    <property type="molecule type" value="Genomic_DNA"/>
</dbReference>
<proteinExistence type="predicted"/>
<dbReference type="Pfam" id="PF14838">
    <property type="entry name" value="INTS5_C"/>
    <property type="match status" value="1"/>
</dbReference>
<dbReference type="InterPro" id="IPR040316">
    <property type="entry name" value="INTS5"/>
</dbReference>
<evidence type="ECO:0000256" key="1">
    <source>
        <dbReference type="SAM" id="MobiDB-lite"/>
    </source>
</evidence>
<feature type="domain" description="Integrator complex subunit 5 C-terminal" evidence="2">
    <location>
        <begin position="709"/>
        <end position="834"/>
    </location>
</feature>
<dbReference type="PANTHER" id="PTHR31697">
    <property type="entry name" value="INTEGRATOR COMPLEX SUBUNIT 5"/>
    <property type="match status" value="1"/>
</dbReference>
<reference evidence="3 4" key="1">
    <citation type="journal article" date="2013" name="PLoS Genet.">
        <title>Distinctive expansion of potential virulence genes in the genome of the oomycete fish pathogen Saprolegnia parasitica.</title>
        <authorList>
            <person name="Jiang R.H."/>
            <person name="de Bruijn I."/>
            <person name="Haas B.J."/>
            <person name="Belmonte R."/>
            <person name="Lobach L."/>
            <person name="Christie J."/>
            <person name="van den Ackerveken G."/>
            <person name="Bottin A."/>
            <person name="Bulone V."/>
            <person name="Diaz-Moreno S.M."/>
            <person name="Dumas B."/>
            <person name="Fan L."/>
            <person name="Gaulin E."/>
            <person name="Govers F."/>
            <person name="Grenville-Briggs L.J."/>
            <person name="Horner N.R."/>
            <person name="Levin J.Z."/>
            <person name="Mammella M."/>
            <person name="Meijer H.J."/>
            <person name="Morris P."/>
            <person name="Nusbaum C."/>
            <person name="Oome S."/>
            <person name="Phillips A.J."/>
            <person name="van Rooyen D."/>
            <person name="Rzeszutek E."/>
            <person name="Saraiva M."/>
            <person name="Secombes C.J."/>
            <person name="Seidl M.F."/>
            <person name="Snel B."/>
            <person name="Stassen J.H."/>
            <person name="Sykes S."/>
            <person name="Tripathy S."/>
            <person name="van den Berg H."/>
            <person name="Vega-Arreguin J.C."/>
            <person name="Wawra S."/>
            <person name="Young S.K."/>
            <person name="Zeng Q."/>
            <person name="Dieguez-Uribeondo J."/>
            <person name="Russ C."/>
            <person name="Tyler B.M."/>
            <person name="van West P."/>
        </authorList>
    </citation>
    <scope>NUCLEOTIDE SEQUENCE [LARGE SCALE GENOMIC DNA]</scope>
    <source>
        <strain evidence="3 4">CBS 223.65</strain>
    </source>
</reference>
<dbReference type="GO" id="GO:0034472">
    <property type="term" value="P:snRNA 3'-end processing"/>
    <property type="evidence" value="ECO:0007669"/>
    <property type="project" value="TreeGrafter"/>
</dbReference>
<dbReference type="OMA" id="DATTWAW"/>
<gene>
    <name evidence="3" type="ORF">SPRG_10510</name>
</gene>
<dbReference type="VEuPathDB" id="FungiDB:SPRG_10510"/>
<dbReference type="STRING" id="695850.A0A067CAB3"/>
<evidence type="ECO:0000313" key="3">
    <source>
        <dbReference type="EMBL" id="KDO23732.1"/>
    </source>
</evidence>
<accession>A0A067CAB3</accession>
<name>A0A067CAB3_SAPPC</name>
<evidence type="ECO:0000313" key="4">
    <source>
        <dbReference type="Proteomes" id="UP000030745"/>
    </source>
</evidence>
<dbReference type="GeneID" id="24132618"/>
<dbReference type="InterPro" id="IPR029444">
    <property type="entry name" value="INTS5_C"/>
</dbReference>
<dbReference type="OrthoDB" id="69088at2759"/>
<dbReference type="PANTHER" id="PTHR31697:SF2">
    <property type="entry name" value="INTEGRATOR COMPLEX SUBUNIT 5"/>
    <property type="match status" value="1"/>
</dbReference>
<keyword evidence="4" id="KW-1185">Reference proteome</keyword>
<feature type="compositionally biased region" description="Basic residues" evidence="1">
    <location>
        <begin position="30"/>
        <end position="41"/>
    </location>
</feature>
<feature type="region of interest" description="Disordered" evidence="1">
    <location>
        <begin position="26"/>
        <end position="48"/>
    </location>
</feature>
<dbReference type="KEGG" id="spar:SPRG_10510"/>
<dbReference type="Proteomes" id="UP000030745">
    <property type="component" value="Unassembled WGS sequence"/>
</dbReference>
<dbReference type="AlphaFoldDB" id="A0A067CAB3"/>